<accession>A0ABY6P3J1</accession>
<reference evidence="1" key="1">
    <citation type="submission" date="2022-10" db="EMBL/GenBank/DDBJ databases">
        <title>Rhodococcus sp.75.</title>
        <authorList>
            <person name="Sun M."/>
        </authorList>
    </citation>
    <scope>NUCLEOTIDE SEQUENCE</scope>
    <source>
        <strain evidence="1">75</strain>
    </source>
</reference>
<evidence type="ECO:0000313" key="1">
    <source>
        <dbReference type="EMBL" id="UZJ26229.1"/>
    </source>
</evidence>
<dbReference type="Proteomes" id="UP001164965">
    <property type="component" value="Chromosome"/>
</dbReference>
<dbReference type="EMBL" id="CP110615">
    <property type="protein sequence ID" value="UZJ26229.1"/>
    <property type="molecule type" value="Genomic_DNA"/>
</dbReference>
<sequence>MSTPEQHRPPVYACAAGAVLHAHAGDTLEPAVLLHTFLPPAAAERLRDPGARVDVHSDGITAPTVTVRVLADGHALTWQLPVAPLVAALPGQSGDDGRVVLLAVVDAEPAPGSWGEALDCERLAAELPLPVAEVVEALRGRLAPWLAEDVELLLHDDAHDHAADFSPEQLVASAVLSSHRGALDADQATTRLVRGLAYGPPEFQVELARLVAGALLSSSALAGPHGVAAVLAETGPFEDEAVRLLTEVPRARGVDGVGEVLLATGDRDEAVRAAVGVIARLARVGLGATELEDDALLARLDMVDDAALARLAGLWVRLAVAAAGEPDGDADAVRAVADGVLATSGPGRSWLARTARALAAESTEVAGRQLHRVGAPLELVRAVLESDDTTADPGPLVHACLQLARFVRTRAGIGPGGWAEVPLTAAVQATGAALAQGVSVETGIDLLTGLLEPDLEAAEALDAFVCATAQLLVQAQDEPGASSWETQVAELLAAVAPGQRGPRWLVVGCLRSAHEHDPAAVDLAPLLADEPDPDLDRAASRAGVRGVLRDGIAVLGALAEVVGPAAGASRDDVFTFVLPAALAEHDLLRRSR</sequence>
<proteinExistence type="predicted"/>
<protein>
    <submittedName>
        <fullName evidence="1">Uncharacterized protein</fullName>
    </submittedName>
</protein>
<gene>
    <name evidence="1" type="ORF">RHODO2019_07420</name>
</gene>
<name>A0ABY6P3J1_9NOCA</name>
<dbReference type="RefSeq" id="WP_265384333.1">
    <property type="nucleotide sequence ID" value="NZ_CP110615.1"/>
</dbReference>
<organism evidence="1 2">
    <name type="scientific">Rhodococcus antarcticus</name>
    <dbReference type="NCBI Taxonomy" id="2987751"/>
    <lineage>
        <taxon>Bacteria</taxon>
        <taxon>Bacillati</taxon>
        <taxon>Actinomycetota</taxon>
        <taxon>Actinomycetes</taxon>
        <taxon>Mycobacteriales</taxon>
        <taxon>Nocardiaceae</taxon>
        <taxon>Rhodococcus</taxon>
    </lineage>
</organism>
<evidence type="ECO:0000313" key="2">
    <source>
        <dbReference type="Proteomes" id="UP001164965"/>
    </source>
</evidence>
<keyword evidence="2" id="KW-1185">Reference proteome</keyword>